<keyword evidence="2" id="KW-0472">Membrane</keyword>
<dbReference type="RefSeq" id="WP_209243556.1">
    <property type="nucleotide sequence ID" value="NZ_JADKMA010000291.1"/>
</dbReference>
<organism evidence="3 4">
    <name type="scientific">Streptomyces oryzae</name>
    <dbReference type="NCBI Taxonomy" id="1434886"/>
    <lineage>
        <taxon>Bacteria</taxon>
        <taxon>Bacillati</taxon>
        <taxon>Actinomycetota</taxon>
        <taxon>Actinomycetes</taxon>
        <taxon>Kitasatosporales</taxon>
        <taxon>Streptomycetaceae</taxon>
        <taxon>Streptomyces</taxon>
    </lineage>
</organism>
<accession>A0ABS3XM01</accession>
<evidence type="ECO:0000256" key="2">
    <source>
        <dbReference type="SAM" id="Phobius"/>
    </source>
</evidence>
<evidence type="ECO:0000313" key="4">
    <source>
        <dbReference type="Proteomes" id="UP001519064"/>
    </source>
</evidence>
<evidence type="ECO:0000313" key="3">
    <source>
        <dbReference type="EMBL" id="MBO8196351.1"/>
    </source>
</evidence>
<feature type="transmembrane region" description="Helical" evidence="2">
    <location>
        <begin position="159"/>
        <end position="178"/>
    </location>
</feature>
<dbReference type="EMBL" id="JADKMA010000291">
    <property type="protein sequence ID" value="MBO8196351.1"/>
    <property type="molecule type" value="Genomic_DNA"/>
</dbReference>
<comment type="caution">
    <text evidence="3">The sequence shown here is derived from an EMBL/GenBank/DDBJ whole genome shotgun (WGS) entry which is preliminary data.</text>
</comment>
<proteinExistence type="predicted"/>
<protein>
    <submittedName>
        <fullName evidence="3">Uncharacterized protein</fullName>
    </submittedName>
</protein>
<keyword evidence="2" id="KW-0812">Transmembrane</keyword>
<gene>
    <name evidence="3" type="ORF">ITI46_32625</name>
</gene>
<feature type="region of interest" description="Disordered" evidence="1">
    <location>
        <begin position="1"/>
        <end position="25"/>
    </location>
</feature>
<keyword evidence="4" id="KW-1185">Reference proteome</keyword>
<reference evidence="3 4" key="1">
    <citation type="submission" date="2020-11" db="EMBL/GenBank/DDBJ databases">
        <title>Streptomyces spirodelae sp. nov., isolated from duckweed.</title>
        <authorList>
            <person name="Saimee Y."/>
            <person name="Duangmal K."/>
        </authorList>
    </citation>
    <scope>NUCLEOTIDE SEQUENCE [LARGE SCALE GENOMIC DNA]</scope>
    <source>
        <strain evidence="3 4">S16-07</strain>
    </source>
</reference>
<feature type="transmembrane region" description="Helical" evidence="2">
    <location>
        <begin position="133"/>
        <end position="153"/>
    </location>
</feature>
<sequence length="190" mass="19399">MESAATEAGPVTGEPAAKGHTPPGAGSRLRAWTVGRAAGLAQALGVAVLLITEFVRQDVAALGGTVPKGTRLPDYAADFPHLMDTLDGQWWFTAAEAVRDAISFGEPRAALWAAVCAALVVRLNPDGPPRTQCFLSLAGACYCLVATLSALPFLALAGAALPAALLVGVLAIVLASAAPEAWPRMMGCVP</sequence>
<dbReference type="Proteomes" id="UP001519064">
    <property type="component" value="Unassembled WGS sequence"/>
</dbReference>
<name>A0ABS3XM01_9ACTN</name>
<evidence type="ECO:0000256" key="1">
    <source>
        <dbReference type="SAM" id="MobiDB-lite"/>
    </source>
</evidence>
<keyword evidence="2" id="KW-1133">Transmembrane helix</keyword>